<evidence type="ECO:0000259" key="1">
    <source>
        <dbReference type="SMART" id="SM01264"/>
    </source>
</evidence>
<keyword evidence="3" id="KW-1185">Reference proteome</keyword>
<dbReference type="GO" id="GO:0008233">
    <property type="term" value="F:peptidase activity"/>
    <property type="evidence" value="ECO:0007669"/>
    <property type="project" value="UniProtKB-KW"/>
</dbReference>
<keyword evidence="2" id="KW-0645">Protease</keyword>
<sequence>MSIPQKLHGFVLQDTHEYKNSGFTGYLYQNEKFKCPFLYIRTDDTNNFFSVHFRTPEEDNTGISHMLEHLSLHGSEKYPIRRVFFELNKRSYSTFMNAFTASEFTVYPFGSTNQTDFLNDLDVYLDCVFHPKLSKVTFLSECHHLLFEDGDSNKPLIHGGVIYNEVVGSYSKQPVIFHQKVMENLYPDSPSRFDCGGTPSDIPKATYENVVHHHKQYYHPVNSFFYFYGNSSFPIDIIFQKISEVIDKFDVIESPYHPELYEMKPWSEPRKVIIDAPADEKTPLEDQHQTTITYVIDEKVSNDRLMCNLDFLVEILGQTNNSPLYQKLVLPGHVKGIVMALQPNKLYPTISITATGFLKEKTEEIEQMITDVFKNFVEETSEKVEQEILERLDCSYHSAKLSNKKVPDNLGLVLFNCFAEQWIHGANPLLLIDFDANLEVSYSDCKQPGFLKALCKRYLVDNNHCLFARLNPVPDYNDKLIEEEKKNLEEYKKSLTKDQIQEILDNMLKITEEQQEPQPIHLLPQIHRSDLSKLSDFKSVDETYNDMIDIFLNPTNGVVYAHVIVTADKCDIPNIWLLPLMNALNGSVGAGRFTEYELSMYTQRWVSSLTAHATINDALDGTKKPQLTIICASLDEDVDKLRDLMEIVSTETHWNNIEKVEIVVNQFRNFVGKLIVQAMDSINSVRAECLLNDETAIGEAVNGLTGFNNFYEFLTTKTVQEISDACETLYKQILTNGKIRGYIACSKEMKETAISAVESVIHKIQSVPKIEYTPFNYSKEVFEKVQKKKTFINIPIPTGAVALKKFCVKIDQLKASVCLTVVATILTNEALLDQVREKFGAYSASALFIPRTGVFTISTYRDSVPHKTYEKILEIIANINDYITDESVERAVVSFLSKTDTPQSPPTKGVDWDIAEITREYLQKRRDIYLSLTTDDVKEAAKYLTDGEFNVSIATSLSITEPPEGFQVFEI</sequence>
<dbReference type="PANTHER" id="PTHR43016">
    <property type="entry name" value="PRESEQUENCE PROTEASE"/>
    <property type="match status" value="1"/>
</dbReference>
<dbReference type="Pfam" id="PF05193">
    <property type="entry name" value="Peptidase_M16_C"/>
    <property type="match status" value="2"/>
</dbReference>
<dbReference type="InterPro" id="IPR011249">
    <property type="entry name" value="Metalloenz_LuxS/M16"/>
</dbReference>
<gene>
    <name evidence="2" type="ORF">M9Y10_030293</name>
</gene>
<protein>
    <submittedName>
        <fullName evidence="2">Presequence protease, mitochondrial</fullName>
    </submittedName>
</protein>
<dbReference type="Pfam" id="PF08367">
    <property type="entry name" value="M16C_assoc"/>
    <property type="match status" value="1"/>
</dbReference>
<keyword evidence="2" id="KW-0378">Hydrolase</keyword>
<dbReference type="InterPro" id="IPR013578">
    <property type="entry name" value="Peptidase_M16C_assoc"/>
</dbReference>
<dbReference type="GO" id="GO:0006508">
    <property type="term" value="P:proteolysis"/>
    <property type="evidence" value="ECO:0007669"/>
    <property type="project" value="UniProtKB-KW"/>
</dbReference>
<accession>A0ABR2KPR9</accession>
<name>A0ABR2KPR9_9EUKA</name>
<proteinExistence type="predicted"/>
<comment type="caution">
    <text evidence="2">The sequence shown here is derived from an EMBL/GenBank/DDBJ whole genome shotgun (WGS) entry which is preliminary data.</text>
</comment>
<dbReference type="EMBL" id="JAPFFF010000004">
    <property type="protein sequence ID" value="KAK8893036.1"/>
    <property type="molecule type" value="Genomic_DNA"/>
</dbReference>
<evidence type="ECO:0000313" key="3">
    <source>
        <dbReference type="Proteomes" id="UP001470230"/>
    </source>
</evidence>
<dbReference type="InterPro" id="IPR011765">
    <property type="entry name" value="Pept_M16_N"/>
</dbReference>
<evidence type="ECO:0000313" key="2">
    <source>
        <dbReference type="EMBL" id="KAK8893036.1"/>
    </source>
</evidence>
<dbReference type="Proteomes" id="UP001470230">
    <property type="component" value="Unassembled WGS sequence"/>
</dbReference>
<dbReference type="SMART" id="SM01264">
    <property type="entry name" value="M16C_associated"/>
    <property type="match status" value="1"/>
</dbReference>
<dbReference type="SUPFAM" id="SSF63411">
    <property type="entry name" value="LuxS/MPP-like metallohydrolase"/>
    <property type="match status" value="4"/>
</dbReference>
<dbReference type="InterPro" id="IPR007863">
    <property type="entry name" value="Peptidase_M16_C"/>
</dbReference>
<dbReference type="Gene3D" id="3.30.830.10">
    <property type="entry name" value="Metalloenzyme, LuxS/M16 peptidase-like"/>
    <property type="match status" value="4"/>
</dbReference>
<feature type="domain" description="Peptidase M16C associated" evidence="1">
    <location>
        <begin position="470"/>
        <end position="713"/>
    </location>
</feature>
<reference evidence="2 3" key="1">
    <citation type="submission" date="2024-04" db="EMBL/GenBank/DDBJ databases">
        <title>Tritrichomonas musculus Genome.</title>
        <authorList>
            <person name="Alves-Ferreira E."/>
            <person name="Grigg M."/>
            <person name="Lorenzi H."/>
            <person name="Galac M."/>
        </authorList>
    </citation>
    <scope>NUCLEOTIDE SEQUENCE [LARGE SCALE GENOMIC DNA]</scope>
    <source>
        <strain evidence="2 3">EAF2021</strain>
    </source>
</reference>
<dbReference type="Pfam" id="PF00675">
    <property type="entry name" value="Peptidase_M16"/>
    <property type="match status" value="1"/>
</dbReference>
<organism evidence="2 3">
    <name type="scientific">Tritrichomonas musculus</name>
    <dbReference type="NCBI Taxonomy" id="1915356"/>
    <lineage>
        <taxon>Eukaryota</taxon>
        <taxon>Metamonada</taxon>
        <taxon>Parabasalia</taxon>
        <taxon>Tritrichomonadida</taxon>
        <taxon>Tritrichomonadidae</taxon>
        <taxon>Tritrichomonas</taxon>
    </lineage>
</organism>
<dbReference type="PANTHER" id="PTHR43016:SF13">
    <property type="entry name" value="PRESEQUENCE PROTEASE, MITOCHONDRIAL"/>
    <property type="match status" value="1"/>
</dbReference>